<dbReference type="AlphaFoldDB" id="E5B618"/>
<protein>
    <submittedName>
        <fullName evidence="2">Uncharacterized protein</fullName>
    </submittedName>
</protein>
<gene>
    <name evidence="2" type="ORF">EAIL5_2018</name>
</gene>
<sequence length="46" mass="4882">MGDCVNSLATRQLIDATVQPWQGKGADIPRSPRTPPQAKADGGKFT</sequence>
<dbReference type="EMBL" id="FR719191">
    <property type="protein sequence ID" value="CBX80838.1"/>
    <property type="molecule type" value="Genomic_DNA"/>
</dbReference>
<evidence type="ECO:0000313" key="2">
    <source>
        <dbReference type="EMBL" id="CBX80838.1"/>
    </source>
</evidence>
<proteinExistence type="predicted"/>
<evidence type="ECO:0000256" key="1">
    <source>
        <dbReference type="SAM" id="MobiDB-lite"/>
    </source>
</evidence>
<accession>E5B618</accession>
<feature type="region of interest" description="Disordered" evidence="1">
    <location>
        <begin position="20"/>
        <end position="46"/>
    </location>
</feature>
<organism evidence="2">
    <name type="scientific">Erwinia amylovora ATCC BAA-2158</name>
    <dbReference type="NCBI Taxonomy" id="889211"/>
    <lineage>
        <taxon>Bacteria</taxon>
        <taxon>Pseudomonadati</taxon>
        <taxon>Pseudomonadota</taxon>
        <taxon>Gammaproteobacteria</taxon>
        <taxon>Enterobacterales</taxon>
        <taxon>Erwiniaceae</taxon>
        <taxon>Erwinia</taxon>
    </lineage>
</organism>
<name>E5B618_ERWAM</name>
<reference evidence="2" key="1">
    <citation type="journal article" date="2011" name="J. Bacteriol.">
        <title>Genome Sequence of an Erwinia amylovora Strain with Pathogenicity Restricted to Rubus Plants.</title>
        <authorList>
            <person name="Powney R."/>
            <person name="Smits T.H."/>
            <person name="Sawbridge T."/>
            <person name="Frey B."/>
            <person name="Blom J."/>
            <person name="Frey J.E."/>
            <person name="Plummer K.M."/>
            <person name="Beer S.V."/>
            <person name="Luck J."/>
            <person name="Duffy B."/>
            <person name="Rodoni B."/>
        </authorList>
    </citation>
    <scope>NUCLEOTIDE SEQUENCE</scope>
    <source>
        <strain evidence="2">ATCC BAA-2158</strain>
    </source>
</reference>